<gene>
    <name evidence="1" type="ORF">IE53DRAFT_307364</name>
</gene>
<evidence type="ECO:0000313" key="1">
    <source>
        <dbReference type="EMBL" id="PWN49530.1"/>
    </source>
</evidence>
<organism evidence="1 2">
    <name type="scientific">Violaceomyces palustris</name>
    <dbReference type="NCBI Taxonomy" id="1673888"/>
    <lineage>
        <taxon>Eukaryota</taxon>
        <taxon>Fungi</taxon>
        <taxon>Dikarya</taxon>
        <taxon>Basidiomycota</taxon>
        <taxon>Ustilaginomycotina</taxon>
        <taxon>Ustilaginomycetes</taxon>
        <taxon>Violaceomycetales</taxon>
        <taxon>Violaceomycetaceae</taxon>
        <taxon>Violaceomyces</taxon>
    </lineage>
</organism>
<name>A0ACD0NUW0_9BASI</name>
<reference evidence="1 2" key="1">
    <citation type="journal article" date="2018" name="Mol. Biol. Evol.">
        <title>Broad Genomic Sampling Reveals a Smut Pathogenic Ancestry of the Fungal Clade Ustilaginomycotina.</title>
        <authorList>
            <person name="Kijpornyongpan T."/>
            <person name="Mondo S.J."/>
            <person name="Barry K."/>
            <person name="Sandor L."/>
            <person name="Lee J."/>
            <person name="Lipzen A."/>
            <person name="Pangilinan J."/>
            <person name="LaButti K."/>
            <person name="Hainaut M."/>
            <person name="Henrissat B."/>
            <person name="Grigoriev I.V."/>
            <person name="Spatafora J.W."/>
            <person name="Aime M.C."/>
        </authorList>
    </citation>
    <scope>NUCLEOTIDE SEQUENCE [LARGE SCALE GENOMIC DNA]</scope>
    <source>
        <strain evidence="1 2">SA 807</strain>
    </source>
</reference>
<feature type="non-terminal residue" evidence="1">
    <location>
        <position position="809"/>
    </location>
</feature>
<protein>
    <submittedName>
        <fullName evidence="1">Subtilisin-like protein</fullName>
    </submittedName>
</protein>
<evidence type="ECO:0000313" key="2">
    <source>
        <dbReference type="Proteomes" id="UP000245626"/>
    </source>
</evidence>
<sequence>MPGTAAISTDPFPVNGLLPKESTEALTFLRKYPNYDGRNIRVAILDTGVDPAALGLNSSGKVVDLIDCSGSGDVPLQPIQPEKDVESSGDQRTISFKSPFTDRTIKISSDIKNPSGQWKVGCKKAYDLWPDELVKRRTAERKAAFIVSHQALLCKSQSELLAFESSEKDKAKGSDSSKDTKENDNIKLKREELKAKVQALKDLESSYVDVGPIIEAIVFHDGKHWRALVGGGEGEARDSSLGQPDDFLRPMSTQVVDLTQCKALTDFRVERQWDTFGAQDMLTYSVNIVDDGAMLSLVSVAGSHGTHVAGIVGARHDEEPELNGVAPGCEIVSLKIGDSRLGSMEAGQALLRAAQAILDTGCHIANMSYGENGAFGVENKGAFAEALRDVVIRKRDVLFISSAGNAGPALSTVGQPGGTTSGVLSVGAYVNAGAMQKAEYALVEKGVQDSVTTWCSRGPCADGERGVSIYAPGAAITSVPKYIKQSSQLMNGTSMSSPNACGSIALLLSGMLDKGIPLNPHRVFKAIRATAKDVGDPLGVGFIRVDAAWDYIVDNQKRDDQDAEFRVAITPPGKPPGRAGSDKRGIYLREKAECYKVQQYNVAVQPTFKQHEGERAFALELRCALTSTQPWVKTPEFLLLGGNGRSFEVRVDPTLLPPGLHHASIEAYDTAQAGFKLFDIPVTIAKPEIPDSPTVRYSSRLESGKIERHFVSVPEGSTWASITIRSSNHSAPGTTARFWLHCVQMEKLKRLSDVEKAFVLSLSENEPVTKKFSVSAGTMEICSAQFWSSKAGFDLDLEIEFHGEIAGLF</sequence>
<dbReference type="EMBL" id="KZ820037">
    <property type="protein sequence ID" value="PWN49530.1"/>
    <property type="molecule type" value="Genomic_DNA"/>
</dbReference>
<keyword evidence="2" id="KW-1185">Reference proteome</keyword>
<accession>A0ACD0NUW0</accession>
<dbReference type="Proteomes" id="UP000245626">
    <property type="component" value="Unassembled WGS sequence"/>
</dbReference>
<proteinExistence type="predicted"/>